<comment type="caution">
    <text evidence="2">The sequence shown here is derived from an EMBL/GenBank/DDBJ whole genome shotgun (WGS) entry which is preliminary data.</text>
</comment>
<dbReference type="AlphaFoldDB" id="A0AAD4GL87"/>
<dbReference type="Proteomes" id="UP001194468">
    <property type="component" value="Unassembled WGS sequence"/>
</dbReference>
<reference evidence="2" key="1">
    <citation type="submission" date="2019-10" db="EMBL/GenBank/DDBJ databases">
        <authorList>
            <consortium name="DOE Joint Genome Institute"/>
            <person name="Kuo A."/>
            <person name="Miyauchi S."/>
            <person name="Kiss E."/>
            <person name="Drula E."/>
            <person name="Kohler A."/>
            <person name="Sanchez-Garcia M."/>
            <person name="Andreopoulos B."/>
            <person name="Barry K.W."/>
            <person name="Bonito G."/>
            <person name="Buee M."/>
            <person name="Carver A."/>
            <person name="Chen C."/>
            <person name="Cichocki N."/>
            <person name="Clum A."/>
            <person name="Culley D."/>
            <person name="Crous P.W."/>
            <person name="Fauchery L."/>
            <person name="Girlanda M."/>
            <person name="Hayes R."/>
            <person name="Keri Z."/>
            <person name="LaButti K."/>
            <person name="Lipzen A."/>
            <person name="Lombard V."/>
            <person name="Magnuson J."/>
            <person name="Maillard F."/>
            <person name="Morin E."/>
            <person name="Murat C."/>
            <person name="Nolan M."/>
            <person name="Ohm R."/>
            <person name="Pangilinan J."/>
            <person name="Pereira M."/>
            <person name="Perotto S."/>
            <person name="Peter M."/>
            <person name="Riley R."/>
            <person name="Sitrit Y."/>
            <person name="Stielow B."/>
            <person name="Szollosi G."/>
            <person name="Zifcakova L."/>
            <person name="Stursova M."/>
            <person name="Spatafora J.W."/>
            <person name="Tedersoo L."/>
            <person name="Vaario L.-M."/>
            <person name="Yamada A."/>
            <person name="Yan M."/>
            <person name="Wang P."/>
            <person name="Xu J."/>
            <person name="Bruns T."/>
            <person name="Baldrian P."/>
            <person name="Vilgalys R."/>
            <person name="Henrissat B."/>
            <person name="Grigoriev I.V."/>
            <person name="Hibbett D."/>
            <person name="Nagy L.G."/>
            <person name="Martin F.M."/>
        </authorList>
    </citation>
    <scope>NUCLEOTIDE SEQUENCE</scope>
    <source>
        <strain evidence="2">BED1</strain>
    </source>
</reference>
<name>A0AAD4GL87_BOLED</name>
<reference evidence="2" key="2">
    <citation type="journal article" date="2020" name="Nat. Commun.">
        <title>Large-scale genome sequencing of mycorrhizal fungi provides insights into the early evolution of symbiotic traits.</title>
        <authorList>
            <person name="Miyauchi S."/>
            <person name="Kiss E."/>
            <person name="Kuo A."/>
            <person name="Drula E."/>
            <person name="Kohler A."/>
            <person name="Sanchez-Garcia M."/>
            <person name="Morin E."/>
            <person name="Andreopoulos B."/>
            <person name="Barry K.W."/>
            <person name="Bonito G."/>
            <person name="Buee M."/>
            <person name="Carver A."/>
            <person name="Chen C."/>
            <person name="Cichocki N."/>
            <person name="Clum A."/>
            <person name="Culley D."/>
            <person name="Crous P.W."/>
            <person name="Fauchery L."/>
            <person name="Girlanda M."/>
            <person name="Hayes R.D."/>
            <person name="Keri Z."/>
            <person name="LaButti K."/>
            <person name="Lipzen A."/>
            <person name="Lombard V."/>
            <person name="Magnuson J."/>
            <person name="Maillard F."/>
            <person name="Murat C."/>
            <person name="Nolan M."/>
            <person name="Ohm R.A."/>
            <person name="Pangilinan J."/>
            <person name="Pereira M.F."/>
            <person name="Perotto S."/>
            <person name="Peter M."/>
            <person name="Pfister S."/>
            <person name="Riley R."/>
            <person name="Sitrit Y."/>
            <person name="Stielow J.B."/>
            <person name="Szollosi G."/>
            <person name="Zifcakova L."/>
            <person name="Stursova M."/>
            <person name="Spatafora J.W."/>
            <person name="Tedersoo L."/>
            <person name="Vaario L.M."/>
            <person name="Yamada A."/>
            <person name="Yan M."/>
            <person name="Wang P."/>
            <person name="Xu J."/>
            <person name="Bruns T."/>
            <person name="Baldrian P."/>
            <person name="Vilgalys R."/>
            <person name="Dunand C."/>
            <person name="Henrissat B."/>
            <person name="Grigoriev I.V."/>
            <person name="Hibbett D."/>
            <person name="Nagy L.G."/>
            <person name="Martin F.M."/>
        </authorList>
    </citation>
    <scope>NUCLEOTIDE SEQUENCE</scope>
    <source>
        <strain evidence="2">BED1</strain>
    </source>
</reference>
<dbReference type="InterPro" id="IPR045341">
    <property type="entry name" value="DUF6532"/>
</dbReference>
<dbReference type="Pfam" id="PF20149">
    <property type="entry name" value="DUF6532"/>
    <property type="match status" value="1"/>
</dbReference>
<feature type="domain" description="DUF6532" evidence="1">
    <location>
        <begin position="38"/>
        <end position="172"/>
    </location>
</feature>
<keyword evidence="3" id="KW-1185">Reference proteome</keyword>
<protein>
    <recommendedName>
        <fullName evidence="1">DUF6532 domain-containing protein</fullName>
    </recommendedName>
</protein>
<sequence>MSINAFPMHPTFNFKVVEYINKVVGGHITYWALPDYQLWEDLGNWCSALRKKACTFIAQRYQGDPENHCEANIEIAKHLLDNGSLFLKDGVDNKGHVNNLTHLALAGLVINFFYTTSTSVGQLFPEVFLQEVPRVAVALAATALKVVLDKMILGVGEVNFRVVSYSPVYVEIPSLMSKCDTSPVHRAKMQALCIRWAELRRYVAN</sequence>
<gene>
    <name evidence="2" type="ORF">L210DRAFT_933756</name>
</gene>
<accession>A0AAD4GL87</accession>
<organism evidence="2 3">
    <name type="scientific">Boletus edulis BED1</name>
    <dbReference type="NCBI Taxonomy" id="1328754"/>
    <lineage>
        <taxon>Eukaryota</taxon>
        <taxon>Fungi</taxon>
        <taxon>Dikarya</taxon>
        <taxon>Basidiomycota</taxon>
        <taxon>Agaricomycotina</taxon>
        <taxon>Agaricomycetes</taxon>
        <taxon>Agaricomycetidae</taxon>
        <taxon>Boletales</taxon>
        <taxon>Boletineae</taxon>
        <taxon>Boletaceae</taxon>
        <taxon>Boletoideae</taxon>
        <taxon>Boletus</taxon>
    </lineage>
</organism>
<proteinExistence type="predicted"/>
<evidence type="ECO:0000259" key="1">
    <source>
        <dbReference type="Pfam" id="PF20149"/>
    </source>
</evidence>
<evidence type="ECO:0000313" key="2">
    <source>
        <dbReference type="EMBL" id="KAF8452140.1"/>
    </source>
</evidence>
<evidence type="ECO:0000313" key="3">
    <source>
        <dbReference type="Proteomes" id="UP001194468"/>
    </source>
</evidence>
<dbReference type="EMBL" id="WHUW01000001">
    <property type="protein sequence ID" value="KAF8452140.1"/>
    <property type="molecule type" value="Genomic_DNA"/>
</dbReference>